<keyword evidence="6 8" id="KW-0472">Membrane</keyword>
<gene>
    <name evidence="10 11" type="primary">LOC116302837</name>
</gene>
<feature type="transmembrane region" description="Helical" evidence="8">
    <location>
        <begin position="144"/>
        <end position="164"/>
    </location>
</feature>
<evidence type="ECO:0000256" key="2">
    <source>
        <dbReference type="ARBA" id="ARBA00022448"/>
    </source>
</evidence>
<feature type="transmembrane region" description="Helical" evidence="8">
    <location>
        <begin position="108"/>
        <end position="132"/>
    </location>
</feature>
<keyword evidence="2 8" id="KW-0813">Transport</keyword>
<dbReference type="PROSITE" id="PS00714">
    <property type="entry name" value="NA_DICARBOXYL_SYMP_2"/>
    <property type="match status" value="1"/>
</dbReference>
<evidence type="ECO:0000313" key="10">
    <source>
        <dbReference type="RefSeq" id="XP_031568084.1"/>
    </source>
</evidence>
<dbReference type="InterPro" id="IPR036458">
    <property type="entry name" value="Na:dicarbo_symporter_sf"/>
</dbReference>
<reference evidence="10 11" key="1">
    <citation type="submission" date="2025-04" db="UniProtKB">
        <authorList>
            <consortium name="RefSeq"/>
        </authorList>
    </citation>
    <scope>IDENTIFICATION</scope>
    <source>
        <tissue evidence="10 11">Tentacle</tissue>
    </source>
</reference>
<dbReference type="PANTHER" id="PTHR11958:SF63">
    <property type="entry name" value="AMINO ACID TRANSPORTER"/>
    <property type="match status" value="1"/>
</dbReference>
<keyword evidence="4 8" id="KW-0769">Symport</keyword>
<name>A0A6P8IML2_ACTTE</name>
<evidence type="ECO:0000256" key="8">
    <source>
        <dbReference type="RuleBase" id="RU361216"/>
    </source>
</evidence>
<dbReference type="Pfam" id="PF00375">
    <property type="entry name" value="SDF"/>
    <property type="match status" value="1"/>
</dbReference>
<dbReference type="KEGG" id="aten:116302837"/>
<evidence type="ECO:0000256" key="7">
    <source>
        <dbReference type="ARBA" id="ARBA00023180"/>
    </source>
</evidence>
<dbReference type="InterPro" id="IPR018107">
    <property type="entry name" value="Na-dicarboxylate_symporter_CS"/>
</dbReference>
<dbReference type="Proteomes" id="UP000515163">
    <property type="component" value="Unplaced"/>
</dbReference>
<evidence type="ECO:0000313" key="9">
    <source>
        <dbReference type="Proteomes" id="UP000515163"/>
    </source>
</evidence>
<keyword evidence="5 8" id="KW-1133">Transmembrane helix</keyword>
<evidence type="ECO:0000256" key="6">
    <source>
        <dbReference type="ARBA" id="ARBA00023136"/>
    </source>
</evidence>
<keyword evidence="9" id="KW-1185">Reference proteome</keyword>
<feature type="transmembrane region" description="Helical" evidence="8">
    <location>
        <begin position="317"/>
        <end position="340"/>
    </location>
</feature>
<dbReference type="AlphaFoldDB" id="A0A6P8IML2"/>
<dbReference type="GO" id="GO:0015175">
    <property type="term" value="F:neutral L-amino acid transmembrane transporter activity"/>
    <property type="evidence" value="ECO:0007669"/>
    <property type="project" value="TreeGrafter"/>
</dbReference>
<dbReference type="InterPro" id="IPR001991">
    <property type="entry name" value="Na-dicarboxylate_symporter"/>
</dbReference>
<sequence length="585" mass="63676">MARYSTIFEFSNARWKVFIEKAGQTDYNYLVKSSLVDDMSRNEGKNGCHSCCPKLCRRLRSELLLFLILIGVVFGFIVGIFINKPVGDIKDPERKASTLMLIGFAGELFMNMLKMLILPLIIASLVCSLAALDAKATSRIGRRALLYFIATTILAVILGIALVVSMRPGEGGKTEEAGKKIEEYRTLDAFLDLLRSCFPSNIVAAMFSQQRTRYTKVDPVLQSRNQTIDINNLTKPDLSRLNVFSNGTHNLSTTSTTVTPGSKTVPSGQMVDPKGNMNVLGIVIFSVVFGIVLGRIEDRGLPLKAVFESLNEVIIRMVSVVMWYSPIGICSLIIAEVAAMTNIMRSLSLVGIYMLTVISGLLIHSLVVLPIIFVIVTRRNPFGFIMGMRSAIITAFGTSSSSATLPTTMKCAEKNNKVDARISRFILPLGATVNMDGTALYEAVAAVFIAQANGIDLGIGALITTCVTATAASIGAAGIPQAGLVTLVMVLQAVNLPTSDIALILGVDWFLDRIRTTVNVLGDAMGTGIVEHLSRDDLMNMDFIAREEVEPVDEDRFNPRDTEAMIGMKGKRRNASETSIKETNF</sequence>
<evidence type="ECO:0000256" key="4">
    <source>
        <dbReference type="ARBA" id="ARBA00022847"/>
    </source>
</evidence>
<keyword evidence="3 8" id="KW-0812">Transmembrane</keyword>
<dbReference type="Gene3D" id="1.10.3860.10">
    <property type="entry name" value="Sodium:dicarboxylate symporter"/>
    <property type="match status" value="1"/>
</dbReference>
<dbReference type="OrthoDB" id="5877963at2759"/>
<dbReference type="RefSeq" id="XP_031568084.1">
    <property type="nucleotide sequence ID" value="XM_031712224.1"/>
</dbReference>
<evidence type="ECO:0000256" key="1">
    <source>
        <dbReference type="ARBA" id="ARBA00004141"/>
    </source>
</evidence>
<proteinExistence type="inferred from homology"/>
<dbReference type="InterPro" id="IPR050746">
    <property type="entry name" value="DAACS"/>
</dbReference>
<accession>A0A6P8IML2</accession>
<feature type="transmembrane region" description="Helical" evidence="8">
    <location>
        <begin position="352"/>
        <end position="376"/>
    </location>
</feature>
<evidence type="ECO:0000256" key="5">
    <source>
        <dbReference type="ARBA" id="ARBA00022989"/>
    </source>
</evidence>
<dbReference type="GeneID" id="116302837"/>
<dbReference type="PANTHER" id="PTHR11958">
    <property type="entry name" value="SODIUM/DICARBOXYLATE SYMPORTER-RELATED"/>
    <property type="match status" value="1"/>
</dbReference>
<dbReference type="PRINTS" id="PR00173">
    <property type="entry name" value="EDTRNSPORT"/>
</dbReference>
<comment type="subcellular location">
    <subcellularLocation>
        <location evidence="1 8">Membrane</location>
        <topology evidence="1 8">Multi-pass membrane protein</topology>
    </subcellularLocation>
</comment>
<keyword evidence="7" id="KW-0325">Glycoprotein</keyword>
<dbReference type="GO" id="GO:0005313">
    <property type="term" value="F:L-glutamate transmembrane transporter activity"/>
    <property type="evidence" value="ECO:0007669"/>
    <property type="project" value="TreeGrafter"/>
</dbReference>
<comment type="similarity">
    <text evidence="8">Belongs to the dicarboxylate/amino acid:cation symporter (DAACS) (TC 2.A.23) family.</text>
</comment>
<organism evidence="9 10">
    <name type="scientific">Actinia tenebrosa</name>
    <name type="common">Australian red waratah sea anemone</name>
    <dbReference type="NCBI Taxonomy" id="6105"/>
    <lineage>
        <taxon>Eukaryota</taxon>
        <taxon>Metazoa</taxon>
        <taxon>Cnidaria</taxon>
        <taxon>Anthozoa</taxon>
        <taxon>Hexacorallia</taxon>
        <taxon>Actiniaria</taxon>
        <taxon>Actiniidae</taxon>
        <taxon>Actinia</taxon>
    </lineage>
</organism>
<protein>
    <recommendedName>
        <fullName evidence="8">Amino acid transporter</fullName>
    </recommendedName>
</protein>
<evidence type="ECO:0000313" key="11">
    <source>
        <dbReference type="RefSeq" id="XP_031568085.1"/>
    </source>
</evidence>
<dbReference type="GO" id="GO:0015501">
    <property type="term" value="F:glutamate:sodium symporter activity"/>
    <property type="evidence" value="ECO:0007669"/>
    <property type="project" value="TreeGrafter"/>
</dbReference>
<feature type="transmembrane region" description="Helical" evidence="8">
    <location>
        <begin position="277"/>
        <end position="296"/>
    </location>
</feature>
<evidence type="ECO:0000256" key="3">
    <source>
        <dbReference type="ARBA" id="ARBA00022692"/>
    </source>
</evidence>
<dbReference type="SUPFAM" id="SSF118215">
    <property type="entry name" value="Proton glutamate symport protein"/>
    <property type="match status" value="1"/>
</dbReference>
<feature type="transmembrane region" description="Helical" evidence="8">
    <location>
        <begin position="63"/>
        <end position="82"/>
    </location>
</feature>
<dbReference type="GO" id="GO:0005886">
    <property type="term" value="C:plasma membrane"/>
    <property type="evidence" value="ECO:0007669"/>
    <property type="project" value="TreeGrafter"/>
</dbReference>
<dbReference type="RefSeq" id="XP_031568085.1">
    <property type="nucleotide sequence ID" value="XM_031712225.1"/>
</dbReference>